<dbReference type="Proteomes" id="UP000480854">
    <property type="component" value="Unassembled WGS sequence"/>
</dbReference>
<accession>A0A9W7NJB6</accession>
<comment type="caution">
    <text evidence="1">The sequence shown here is derived from an EMBL/GenBank/DDBJ whole genome shotgun (WGS) entry which is preliminary data.</text>
</comment>
<proteinExistence type="predicted"/>
<dbReference type="AlphaFoldDB" id="A0A9W7NJB6"/>
<evidence type="ECO:0000313" key="1">
    <source>
        <dbReference type="EMBL" id="KAA0680363.1"/>
    </source>
</evidence>
<keyword evidence="2" id="KW-1185">Reference proteome</keyword>
<name>A0A9W7NJB6_9PROT</name>
<reference evidence="1 2" key="1">
    <citation type="submission" date="2018-07" db="EMBL/GenBank/DDBJ databases">
        <title>Genome sequence of Azospirillum sp. ATCC 49961.</title>
        <authorList>
            <person name="Sant'Anna F.H."/>
            <person name="Baldani J.I."/>
            <person name="Zilli J.E."/>
            <person name="Reis V.M."/>
            <person name="Hartmann A."/>
            <person name="Cruz L."/>
            <person name="de Souza E.M."/>
            <person name="de Oliveira Pedrosa F."/>
            <person name="Passaglia L.M.P."/>
        </authorList>
    </citation>
    <scope>NUCLEOTIDE SEQUENCE [LARGE SCALE GENOMIC DNA]</scope>
    <source>
        <strain evidence="1 2">ATCC 49961</strain>
    </source>
</reference>
<evidence type="ECO:0000313" key="2">
    <source>
        <dbReference type="Proteomes" id="UP000480854"/>
    </source>
</evidence>
<sequence>MTNMTIPVIRLRQPDDAERAMAVLRDQQRLEGDAALSVTPAEDLGDAFNMLRADGFACEMVRVEVHRLGPARPRPIA</sequence>
<dbReference type="RefSeq" id="WP_149469463.1">
    <property type="nucleotide sequence ID" value="NZ_QOKW01000009.1"/>
</dbReference>
<organism evidence="1 2">
    <name type="scientific">Roseomonas genomospecies 6</name>
    <dbReference type="NCBI Taxonomy" id="214106"/>
    <lineage>
        <taxon>Bacteria</taxon>
        <taxon>Pseudomonadati</taxon>
        <taxon>Pseudomonadota</taxon>
        <taxon>Alphaproteobacteria</taxon>
        <taxon>Acetobacterales</taxon>
        <taxon>Roseomonadaceae</taxon>
        <taxon>Roseomonas</taxon>
    </lineage>
</organism>
<dbReference type="OrthoDB" id="9906519at2"/>
<protein>
    <submittedName>
        <fullName evidence="1">Uncharacterized protein</fullName>
    </submittedName>
</protein>
<gene>
    <name evidence="1" type="ORF">DS843_13705</name>
</gene>
<dbReference type="EMBL" id="QOKW01000009">
    <property type="protein sequence ID" value="KAA0680363.1"/>
    <property type="molecule type" value="Genomic_DNA"/>
</dbReference>